<keyword evidence="4" id="KW-0804">Transcription</keyword>
<keyword evidence="1" id="KW-0808">Transferase</keyword>
<dbReference type="InterPro" id="IPR011006">
    <property type="entry name" value="CheY-like_superfamily"/>
</dbReference>
<dbReference type="InterPro" id="IPR036388">
    <property type="entry name" value="WH-like_DNA-bd_sf"/>
</dbReference>
<dbReference type="Gene3D" id="1.10.10.10">
    <property type="entry name" value="Winged helix-like DNA-binding domain superfamily/Winged helix DNA-binding domain"/>
    <property type="match status" value="1"/>
</dbReference>
<dbReference type="SUPFAM" id="SSF55781">
    <property type="entry name" value="GAF domain-like"/>
    <property type="match status" value="1"/>
</dbReference>
<dbReference type="Proteomes" id="UP001611580">
    <property type="component" value="Unassembled WGS sequence"/>
</dbReference>
<dbReference type="RefSeq" id="WP_142036088.1">
    <property type="nucleotide sequence ID" value="NZ_JBIRYI010000010.1"/>
</dbReference>
<keyword evidence="3" id="KW-0805">Transcription regulation</keyword>
<keyword evidence="7" id="KW-1185">Reference proteome</keyword>
<gene>
    <name evidence="6" type="ORF">ACH47X_17565</name>
</gene>
<protein>
    <submittedName>
        <fullName evidence="6">ANTAR domain-containing protein</fullName>
    </submittedName>
</protein>
<dbReference type="EMBL" id="JBIRYI010000010">
    <property type="protein sequence ID" value="MFI2488720.1"/>
    <property type="molecule type" value="Genomic_DNA"/>
</dbReference>
<proteinExistence type="predicted"/>
<dbReference type="SUPFAM" id="SSF52172">
    <property type="entry name" value="CheY-like"/>
    <property type="match status" value="1"/>
</dbReference>
<dbReference type="InterPro" id="IPR029016">
    <property type="entry name" value="GAF-like_dom_sf"/>
</dbReference>
<evidence type="ECO:0000313" key="7">
    <source>
        <dbReference type="Proteomes" id="UP001611580"/>
    </source>
</evidence>
<evidence type="ECO:0000313" key="6">
    <source>
        <dbReference type="EMBL" id="MFI2488720.1"/>
    </source>
</evidence>
<feature type="domain" description="ANTAR" evidence="5">
    <location>
        <begin position="145"/>
        <end position="206"/>
    </location>
</feature>
<dbReference type="Pfam" id="PF03861">
    <property type="entry name" value="ANTAR"/>
    <property type="match status" value="1"/>
</dbReference>
<sequence>MRISTTPFELARRAATVLGSGLEASIIFQEHGVSVAAGSSTVAAARCDQAEARAETGPCIDSIHLGTVQVVPVVAESAGWDAWRAQTLREGFVSALAVPAFVNKDVAVALNLYSRAPDPWNNELLTAADGYAQLAASVVALNLELAELEDATAGLYRQLSDAAAVERAVGAVMHSNDTSESEARRIIESASKNRNVTQRDVAETILRALVVTDAPSPEEQPGA</sequence>
<evidence type="ECO:0000256" key="2">
    <source>
        <dbReference type="ARBA" id="ARBA00022777"/>
    </source>
</evidence>
<evidence type="ECO:0000256" key="4">
    <source>
        <dbReference type="ARBA" id="ARBA00023163"/>
    </source>
</evidence>
<accession>A0ABW7XNR1</accession>
<reference evidence="6 7" key="1">
    <citation type="submission" date="2024-10" db="EMBL/GenBank/DDBJ databases">
        <title>The Natural Products Discovery Center: Release of the First 8490 Sequenced Strains for Exploring Actinobacteria Biosynthetic Diversity.</title>
        <authorList>
            <person name="Kalkreuter E."/>
            <person name="Kautsar S.A."/>
            <person name="Yang D."/>
            <person name="Bader C.D."/>
            <person name="Teijaro C.N."/>
            <person name="Fluegel L."/>
            <person name="Davis C.M."/>
            <person name="Simpson J.R."/>
            <person name="Lauterbach L."/>
            <person name="Steele A.D."/>
            <person name="Gui C."/>
            <person name="Meng S."/>
            <person name="Li G."/>
            <person name="Viehrig K."/>
            <person name="Ye F."/>
            <person name="Su P."/>
            <person name="Kiefer A.F."/>
            <person name="Nichols A."/>
            <person name="Cepeda A.J."/>
            <person name="Yan W."/>
            <person name="Fan B."/>
            <person name="Jiang Y."/>
            <person name="Adhikari A."/>
            <person name="Zheng C.-J."/>
            <person name="Schuster L."/>
            <person name="Cowan T.M."/>
            <person name="Smanski M.J."/>
            <person name="Chevrette M.G."/>
            <person name="De Carvalho L.P.S."/>
            <person name="Shen B."/>
        </authorList>
    </citation>
    <scope>NUCLEOTIDE SEQUENCE [LARGE SCALE GENOMIC DNA]</scope>
    <source>
        <strain evidence="6 7">NPDC019481</strain>
    </source>
</reference>
<keyword evidence="2" id="KW-0418">Kinase</keyword>
<evidence type="ECO:0000256" key="1">
    <source>
        <dbReference type="ARBA" id="ARBA00022679"/>
    </source>
</evidence>
<organism evidence="6 7">
    <name type="scientific">Promicromonospora kroppenstedtii</name>
    <dbReference type="NCBI Taxonomy" id="440482"/>
    <lineage>
        <taxon>Bacteria</taxon>
        <taxon>Bacillati</taxon>
        <taxon>Actinomycetota</taxon>
        <taxon>Actinomycetes</taxon>
        <taxon>Micrococcales</taxon>
        <taxon>Promicromonosporaceae</taxon>
        <taxon>Promicromonospora</taxon>
    </lineage>
</organism>
<dbReference type="Gene3D" id="3.30.450.40">
    <property type="match status" value="1"/>
</dbReference>
<evidence type="ECO:0000259" key="5">
    <source>
        <dbReference type="PROSITE" id="PS50921"/>
    </source>
</evidence>
<dbReference type="Pfam" id="PF01590">
    <property type="entry name" value="GAF"/>
    <property type="match status" value="1"/>
</dbReference>
<comment type="caution">
    <text evidence="6">The sequence shown here is derived from an EMBL/GenBank/DDBJ whole genome shotgun (WGS) entry which is preliminary data.</text>
</comment>
<name>A0ABW7XNR1_9MICO</name>
<evidence type="ECO:0000256" key="3">
    <source>
        <dbReference type="ARBA" id="ARBA00023015"/>
    </source>
</evidence>
<dbReference type="PROSITE" id="PS50921">
    <property type="entry name" value="ANTAR"/>
    <property type="match status" value="1"/>
</dbReference>
<dbReference type="SMART" id="SM01012">
    <property type="entry name" value="ANTAR"/>
    <property type="match status" value="1"/>
</dbReference>
<dbReference type="InterPro" id="IPR005561">
    <property type="entry name" value="ANTAR"/>
</dbReference>
<dbReference type="InterPro" id="IPR003018">
    <property type="entry name" value="GAF"/>
</dbReference>